<dbReference type="InterPro" id="IPR002321">
    <property type="entry name" value="Cyt_c_II"/>
</dbReference>
<dbReference type="GO" id="GO:0020037">
    <property type="term" value="F:heme binding"/>
    <property type="evidence" value="ECO:0007669"/>
    <property type="project" value="InterPro"/>
</dbReference>
<keyword evidence="3" id="KW-1185">Reference proteome</keyword>
<evidence type="ECO:0000256" key="1">
    <source>
        <dbReference type="SAM" id="SignalP"/>
    </source>
</evidence>
<protein>
    <submittedName>
        <fullName evidence="2">Cytochrome C</fullName>
    </submittedName>
</protein>
<feature type="chain" id="PRO_5010429743" evidence="1">
    <location>
        <begin position="30"/>
        <end position="162"/>
    </location>
</feature>
<dbReference type="Gene3D" id="1.20.120.10">
    <property type="entry name" value="Cytochrome c/b562"/>
    <property type="match status" value="1"/>
</dbReference>
<dbReference type="AlphaFoldDB" id="A0A0N8PMN3"/>
<dbReference type="OrthoDB" id="7855645at2"/>
<dbReference type="STRING" id="381306.AN478_13100"/>
<dbReference type="InterPro" id="IPR010980">
    <property type="entry name" value="Cyt_c/b562"/>
</dbReference>
<dbReference type="PROSITE" id="PS51009">
    <property type="entry name" value="CYTCII"/>
    <property type="match status" value="1"/>
</dbReference>
<dbReference type="SUPFAM" id="SSF47175">
    <property type="entry name" value="Cytochromes"/>
    <property type="match status" value="1"/>
</dbReference>
<name>A0A0N8PMN3_9GAMM</name>
<evidence type="ECO:0000313" key="3">
    <source>
        <dbReference type="Proteomes" id="UP000183104"/>
    </source>
</evidence>
<dbReference type="EMBL" id="FMUN01000001">
    <property type="protein sequence ID" value="SCX75328.1"/>
    <property type="molecule type" value="Genomic_DNA"/>
</dbReference>
<dbReference type="RefSeq" id="WP_054967048.1">
    <property type="nucleotide sequence ID" value="NZ_FMUN01000001.1"/>
</dbReference>
<dbReference type="GO" id="GO:0005506">
    <property type="term" value="F:iron ion binding"/>
    <property type="evidence" value="ECO:0007669"/>
    <property type="project" value="InterPro"/>
</dbReference>
<proteinExistence type="predicted"/>
<dbReference type="GO" id="GO:0022900">
    <property type="term" value="P:electron transport chain"/>
    <property type="evidence" value="ECO:0007669"/>
    <property type="project" value="InterPro"/>
</dbReference>
<sequence length="162" mass="17647">MTKPRSQGCPRIVLLALLMVLGAAPVTGGAEPQAVTGDLTPKLDRLLREEMQAIQESMATAFAALVTGDHDTVAEEARGIHDSFILKRSLTEEDRRDLRAAVPEGFVRLDKRFHAAAAELAEAAEEGDANRQLEVYNRMTRDCVACHSRYVTGRFPGLDGAD</sequence>
<accession>A0A0N8PMN3</accession>
<dbReference type="Proteomes" id="UP000183104">
    <property type="component" value="Unassembled WGS sequence"/>
</dbReference>
<organism evidence="2 3">
    <name type="scientific">Thiohalorhabdus denitrificans</name>
    <dbReference type="NCBI Taxonomy" id="381306"/>
    <lineage>
        <taxon>Bacteria</taxon>
        <taxon>Pseudomonadati</taxon>
        <taxon>Pseudomonadota</taxon>
        <taxon>Gammaproteobacteria</taxon>
        <taxon>Thiohalorhabdales</taxon>
        <taxon>Thiohalorhabdaceae</taxon>
        <taxon>Thiohalorhabdus</taxon>
    </lineage>
</organism>
<keyword evidence="1" id="KW-0732">Signal</keyword>
<dbReference type="GO" id="GO:0009055">
    <property type="term" value="F:electron transfer activity"/>
    <property type="evidence" value="ECO:0007669"/>
    <property type="project" value="InterPro"/>
</dbReference>
<reference evidence="3" key="1">
    <citation type="submission" date="2016-10" db="EMBL/GenBank/DDBJ databases">
        <authorList>
            <person name="Varghese N."/>
        </authorList>
    </citation>
    <scope>NUCLEOTIDE SEQUENCE [LARGE SCALE GENOMIC DNA]</scope>
    <source>
        <strain evidence="3">HL 19</strain>
    </source>
</reference>
<gene>
    <name evidence="2" type="ORF">SAMN05661077_0230</name>
</gene>
<evidence type="ECO:0000313" key="2">
    <source>
        <dbReference type="EMBL" id="SCX75328.1"/>
    </source>
</evidence>
<feature type="signal peptide" evidence="1">
    <location>
        <begin position="1"/>
        <end position="29"/>
    </location>
</feature>